<keyword evidence="9" id="KW-0012">Acyltransferase</keyword>
<dbReference type="EMBL" id="JAHYIQ010000045">
    <property type="protein sequence ID" value="KAK1118070.1"/>
    <property type="molecule type" value="Genomic_DNA"/>
</dbReference>
<comment type="similarity">
    <text evidence="2">Belongs to the acetyltransferase family. ECO subfamily.</text>
</comment>
<dbReference type="GO" id="GO:0007064">
    <property type="term" value="P:mitotic sister chromatid cohesion"/>
    <property type="evidence" value="ECO:0007669"/>
    <property type="project" value="TreeGrafter"/>
</dbReference>
<dbReference type="GO" id="GO:0061733">
    <property type="term" value="F:protein-lysine-acetyltransferase activity"/>
    <property type="evidence" value="ECO:0007669"/>
    <property type="project" value="TreeGrafter"/>
</dbReference>
<name>A0AA40KF95_9HYME</name>
<dbReference type="GO" id="GO:0005634">
    <property type="term" value="C:nucleus"/>
    <property type="evidence" value="ECO:0007669"/>
    <property type="project" value="UniProtKB-SubCell"/>
</dbReference>
<dbReference type="Pfam" id="PF13880">
    <property type="entry name" value="Acetyltransf_13"/>
    <property type="match status" value="1"/>
</dbReference>
<gene>
    <name evidence="13" type="ORF">K0M31_015349</name>
</gene>
<evidence type="ECO:0000256" key="6">
    <source>
        <dbReference type="ARBA" id="ARBA00022833"/>
    </source>
</evidence>
<evidence type="ECO:0000256" key="1">
    <source>
        <dbReference type="ARBA" id="ARBA00004123"/>
    </source>
</evidence>
<evidence type="ECO:0000313" key="14">
    <source>
        <dbReference type="Proteomes" id="UP001177670"/>
    </source>
</evidence>
<evidence type="ECO:0000256" key="10">
    <source>
        <dbReference type="SAM" id="MobiDB-lite"/>
    </source>
</evidence>
<evidence type="ECO:0000256" key="3">
    <source>
        <dbReference type="ARBA" id="ARBA00022679"/>
    </source>
</evidence>
<dbReference type="GO" id="GO:0000785">
    <property type="term" value="C:chromatin"/>
    <property type="evidence" value="ECO:0007669"/>
    <property type="project" value="TreeGrafter"/>
</dbReference>
<proteinExistence type="inferred from homology"/>
<organism evidence="13 14">
    <name type="scientific">Melipona bicolor</name>
    <dbReference type="NCBI Taxonomy" id="60889"/>
    <lineage>
        <taxon>Eukaryota</taxon>
        <taxon>Metazoa</taxon>
        <taxon>Ecdysozoa</taxon>
        <taxon>Arthropoda</taxon>
        <taxon>Hexapoda</taxon>
        <taxon>Insecta</taxon>
        <taxon>Pterygota</taxon>
        <taxon>Neoptera</taxon>
        <taxon>Endopterygota</taxon>
        <taxon>Hymenoptera</taxon>
        <taxon>Apocrita</taxon>
        <taxon>Aculeata</taxon>
        <taxon>Apoidea</taxon>
        <taxon>Anthophila</taxon>
        <taxon>Apidae</taxon>
        <taxon>Melipona</taxon>
    </lineage>
</organism>
<evidence type="ECO:0000256" key="2">
    <source>
        <dbReference type="ARBA" id="ARBA00005816"/>
    </source>
</evidence>
<accession>A0AA40KF95</accession>
<dbReference type="Pfam" id="PF13878">
    <property type="entry name" value="zf-C2H2_3"/>
    <property type="match status" value="1"/>
</dbReference>
<sequence length="736" mass="84154">MSVYVPKESLYTPRRVQKCLFGSDESSKKKKIHRIQRDSNCTDSSSGEESDLGPMNIMEHSPQKGTSPDSPKLLLNSPLSNFNKQTSIKAMSNTPERQFGKELQNSIVETPHKSRSPENKLITPLNSENKIMFLPRLQKRKSLNILDAIENSPEKKKTNLKRHAFEELESRVTKSLKADENHLVSKARAALFQDKGYESKLKNITLSTKNFYSNSETRKNYNIISGFIEQKQKPHFIRHAPYHKRHMKAHIIGGINAGVSHNIRKPKLKTNVNSTKHNNSTEIINNIKDMNIQKDLSKNIEGQETELVNSSLDILQPEIDLNKRFFKIKSSRRNSAIFTINNNVKLKIDSNGKMVLSQKNNREVCKRPKTIDISFDATDLSVDESNLETAVDKERVANILKILENDWADDDYDTMEILTDERHEHISPLKPVAILNDVTMSPATELSNMTSTMNIKDISSPTIHKNISLDNNEITSEEKYYPLFEKGYSANKIFSAINKKSMPNMKETTNWQLSMKLNGNDNQYQLDAGQKNFGATQCTECGIVYQIGDPEDENAHLNYHNNKKSLKFLGWKTEHIVMEDPFTSSRVILVEPGDPKLYWKKVKEVLEYVDRDLGLVDTKLSNYEEKKVYLYIRNKAIIGVLVAEHITTAHRMIPELLELDCCTAENSPAKCGINVVWTDLNHRRQGIATKLIDILRAQFYFGYIMSIDDIAFSVPTPSGKIFAEKYTKTRNFKVYN</sequence>
<keyword evidence="8" id="KW-0131">Cell cycle</keyword>
<keyword evidence="4" id="KW-0479">Metal-binding</keyword>
<evidence type="ECO:0000259" key="12">
    <source>
        <dbReference type="Pfam" id="PF13880"/>
    </source>
</evidence>
<dbReference type="Proteomes" id="UP001177670">
    <property type="component" value="Unassembled WGS sequence"/>
</dbReference>
<comment type="caution">
    <text evidence="13">The sequence shown here is derived from an EMBL/GenBank/DDBJ whole genome shotgun (WGS) entry which is preliminary data.</text>
</comment>
<evidence type="ECO:0008006" key="15">
    <source>
        <dbReference type="Google" id="ProtNLM"/>
    </source>
</evidence>
<dbReference type="PANTHER" id="PTHR45884">
    <property type="entry name" value="N-ACETYLTRANSFERASE ECO"/>
    <property type="match status" value="1"/>
</dbReference>
<keyword evidence="3" id="KW-0808">Transferase</keyword>
<dbReference type="PANTHER" id="PTHR45884:SF2">
    <property type="entry name" value="N-ACETYLTRANSFERASE ECO"/>
    <property type="match status" value="1"/>
</dbReference>
<keyword evidence="14" id="KW-1185">Reference proteome</keyword>
<evidence type="ECO:0000313" key="13">
    <source>
        <dbReference type="EMBL" id="KAK1118070.1"/>
    </source>
</evidence>
<dbReference type="AlphaFoldDB" id="A0AA40KF95"/>
<comment type="subcellular location">
    <subcellularLocation>
        <location evidence="1">Nucleus</location>
    </subcellularLocation>
</comment>
<dbReference type="InterPro" id="IPR028009">
    <property type="entry name" value="ESCO_Acetyltransf_dom"/>
</dbReference>
<evidence type="ECO:0000256" key="9">
    <source>
        <dbReference type="ARBA" id="ARBA00023315"/>
    </source>
</evidence>
<evidence type="ECO:0000259" key="11">
    <source>
        <dbReference type="Pfam" id="PF13878"/>
    </source>
</evidence>
<evidence type="ECO:0000256" key="5">
    <source>
        <dbReference type="ARBA" id="ARBA00022771"/>
    </source>
</evidence>
<keyword evidence="6" id="KW-0862">Zinc</keyword>
<reference evidence="13" key="1">
    <citation type="submission" date="2021-10" db="EMBL/GenBank/DDBJ databases">
        <title>Melipona bicolor Genome sequencing and assembly.</title>
        <authorList>
            <person name="Araujo N.S."/>
            <person name="Arias M.C."/>
        </authorList>
    </citation>
    <scope>NUCLEOTIDE SEQUENCE</scope>
    <source>
        <strain evidence="13">USP_2M_L1-L4_2017</strain>
        <tissue evidence="13">Whole body</tissue>
    </source>
</reference>
<keyword evidence="5" id="KW-0863">Zinc-finger</keyword>
<feature type="domain" description="N-acetyltransferase ESCO zinc-finger" evidence="11">
    <location>
        <begin position="523"/>
        <end position="562"/>
    </location>
</feature>
<evidence type="ECO:0000256" key="7">
    <source>
        <dbReference type="ARBA" id="ARBA00023242"/>
    </source>
</evidence>
<evidence type="ECO:0000256" key="4">
    <source>
        <dbReference type="ARBA" id="ARBA00022723"/>
    </source>
</evidence>
<feature type="domain" description="N-acetyltransferase ESCO acetyl-transferase" evidence="12">
    <location>
        <begin position="668"/>
        <end position="735"/>
    </location>
</feature>
<protein>
    <recommendedName>
        <fullName evidence="15">N-acetyltransferase ESCO2</fullName>
    </recommendedName>
</protein>
<feature type="region of interest" description="Disordered" evidence="10">
    <location>
        <begin position="19"/>
        <end position="73"/>
    </location>
</feature>
<keyword evidence="7" id="KW-0539">Nucleus</keyword>
<evidence type="ECO:0000256" key="8">
    <source>
        <dbReference type="ARBA" id="ARBA00023306"/>
    </source>
</evidence>
<dbReference type="InterPro" id="IPR028005">
    <property type="entry name" value="AcTrfase_ESCO_Znf_dom"/>
</dbReference>
<dbReference type="GO" id="GO:0008270">
    <property type="term" value="F:zinc ion binding"/>
    <property type="evidence" value="ECO:0007669"/>
    <property type="project" value="UniProtKB-KW"/>
</dbReference>